<reference evidence="2" key="2">
    <citation type="submission" date="2020-08" db="EMBL/GenBank/DDBJ databases">
        <title>Plant Genome Project.</title>
        <authorList>
            <person name="Zhang R.-G."/>
        </authorList>
    </citation>
    <scope>NUCLEOTIDE SEQUENCE</scope>
    <source>
        <strain evidence="2">Huo1</strain>
        <tissue evidence="2">Leaf</tissue>
    </source>
</reference>
<keyword evidence="1" id="KW-0812">Transmembrane</keyword>
<gene>
    <name evidence="2" type="ORF">SASPL_120825</name>
</gene>
<feature type="transmembrane region" description="Helical" evidence="1">
    <location>
        <begin position="44"/>
        <end position="65"/>
    </location>
</feature>
<dbReference type="Proteomes" id="UP000298416">
    <property type="component" value="Unassembled WGS sequence"/>
</dbReference>
<proteinExistence type="predicted"/>
<organism evidence="2">
    <name type="scientific">Salvia splendens</name>
    <name type="common">Scarlet sage</name>
    <dbReference type="NCBI Taxonomy" id="180675"/>
    <lineage>
        <taxon>Eukaryota</taxon>
        <taxon>Viridiplantae</taxon>
        <taxon>Streptophyta</taxon>
        <taxon>Embryophyta</taxon>
        <taxon>Tracheophyta</taxon>
        <taxon>Spermatophyta</taxon>
        <taxon>Magnoliopsida</taxon>
        <taxon>eudicotyledons</taxon>
        <taxon>Gunneridae</taxon>
        <taxon>Pentapetalae</taxon>
        <taxon>asterids</taxon>
        <taxon>lamiids</taxon>
        <taxon>Lamiales</taxon>
        <taxon>Lamiaceae</taxon>
        <taxon>Nepetoideae</taxon>
        <taxon>Mentheae</taxon>
        <taxon>Salviinae</taxon>
        <taxon>Salvia</taxon>
        <taxon>Salvia subgen. Calosphace</taxon>
        <taxon>core Calosphace</taxon>
    </lineage>
</organism>
<keyword evidence="1" id="KW-0472">Membrane</keyword>
<protein>
    <submittedName>
        <fullName evidence="2">Uncharacterized protein</fullName>
    </submittedName>
</protein>
<keyword evidence="3" id="KW-1185">Reference proteome</keyword>
<sequence>MRRRVHVLRKVPMSAAWLICLFLNPAFFESGAPQSMKKYQDGVTGLGFLFTALSVYVVGQVSGVVSTGLSE</sequence>
<evidence type="ECO:0000256" key="1">
    <source>
        <dbReference type="SAM" id="Phobius"/>
    </source>
</evidence>
<accession>A0A8X8XW68</accession>
<dbReference type="AlphaFoldDB" id="A0A8X8XW68"/>
<comment type="caution">
    <text evidence="2">The sequence shown here is derived from an EMBL/GenBank/DDBJ whole genome shotgun (WGS) entry which is preliminary data.</text>
</comment>
<dbReference type="EMBL" id="PNBA02000007">
    <property type="protein sequence ID" value="KAG6418621.1"/>
    <property type="molecule type" value="Genomic_DNA"/>
</dbReference>
<keyword evidence="1" id="KW-1133">Transmembrane helix</keyword>
<reference evidence="2" key="1">
    <citation type="submission" date="2018-01" db="EMBL/GenBank/DDBJ databases">
        <authorList>
            <person name="Mao J.F."/>
        </authorList>
    </citation>
    <scope>NUCLEOTIDE SEQUENCE</scope>
    <source>
        <strain evidence="2">Huo1</strain>
        <tissue evidence="2">Leaf</tissue>
    </source>
</reference>
<evidence type="ECO:0000313" key="3">
    <source>
        <dbReference type="Proteomes" id="UP000298416"/>
    </source>
</evidence>
<name>A0A8X8XW68_SALSN</name>
<evidence type="ECO:0000313" key="2">
    <source>
        <dbReference type="EMBL" id="KAG6418621.1"/>
    </source>
</evidence>